<proteinExistence type="predicted"/>
<evidence type="ECO:0000313" key="3">
    <source>
        <dbReference type="Proteomes" id="UP001367676"/>
    </source>
</evidence>
<feature type="compositionally biased region" description="Basic and acidic residues" evidence="1">
    <location>
        <begin position="183"/>
        <end position="192"/>
    </location>
</feature>
<name>A0AAN9Y6P1_9HEMI</name>
<feature type="region of interest" description="Disordered" evidence="1">
    <location>
        <begin position="158"/>
        <end position="192"/>
    </location>
</feature>
<keyword evidence="3" id="KW-1185">Reference proteome</keyword>
<protein>
    <submittedName>
        <fullName evidence="2">Uncharacterized protein</fullName>
    </submittedName>
</protein>
<organism evidence="2 3">
    <name type="scientific">Parthenolecanium corni</name>
    <dbReference type="NCBI Taxonomy" id="536013"/>
    <lineage>
        <taxon>Eukaryota</taxon>
        <taxon>Metazoa</taxon>
        <taxon>Ecdysozoa</taxon>
        <taxon>Arthropoda</taxon>
        <taxon>Hexapoda</taxon>
        <taxon>Insecta</taxon>
        <taxon>Pterygota</taxon>
        <taxon>Neoptera</taxon>
        <taxon>Paraneoptera</taxon>
        <taxon>Hemiptera</taxon>
        <taxon>Sternorrhyncha</taxon>
        <taxon>Coccoidea</taxon>
        <taxon>Coccidae</taxon>
        <taxon>Parthenolecanium</taxon>
    </lineage>
</organism>
<dbReference type="EMBL" id="JBBCAQ010000018">
    <property type="protein sequence ID" value="KAK7595347.1"/>
    <property type="molecule type" value="Genomic_DNA"/>
</dbReference>
<comment type="caution">
    <text evidence="2">The sequence shown here is derived from an EMBL/GenBank/DDBJ whole genome shotgun (WGS) entry which is preliminary data.</text>
</comment>
<gene>
    <name evidence="2" type="ORF">V9T40_013172</name>
</gene>
<evidence type="ECO:0000256" key="1">
    <source>
        <dbReference type="SAM" id="MobiDB-lite"/>
    </source>
</evidence>
<sequence length="192" mass="20973">MVRVVGGGWLRLERNSARLSIASPPIIFFPPGRPSSAVGWWPPSGDQYDAKWPHGGRGQWSPLADQAAAPVSTRPRGLHLSGRTTAVISSYGTQPTADSDCPPCGCGSRCDGTRGTFTRWLRNRFQTTWVDGTLLKVNNGFIASMHVGSWRIRELKGQRTRTAQANVQHPHPHPIGDRRRRASAGDEKTAVA</sequence>
<accession>A0AAN9Y6P1</accession>
<evidence type="ECO:0000313" key="2">
    <source>
        <dbReference type="EMBL" id="KAK7595347.1"/>
    </source>
</evidence>
<dbReference type="AlphaFoldDB" id="A0AAN9Y6P1"/>
<reference evidence="2 3" key="1">
    <citation type="submission" date="2024-03" db="EMBL/GenBank/DDBJ databases">
        <title>Adaptation during the transition from Ophiocordyceps entomopathogen to insect associate is accompanied by gene loss and intensified selection.</title>
        <authorList>
            <person name="Ward C.M."/>
            <person name="Onetto C.A."/>
            <person name="Borneman A.R."/>
        </authorList>
    </citation>
    <scope>NUCLEOTIDE SEQUENCE [LARGE SCALE GENOMIC DNA]</scope>
    <source>
        <strain evidence="2">AWRI1</strain>
        <tissue evidence="2">Single Adult Female</tissue>
    </source>
</reference>
<dbReference type="Proteomes" id="UP001367676">
    <property type="component" value="Unassembled WGS sequence"/>
</dbReference>